<keyword evidence="7 11" id="KW-1133">Transmembrane helix</keyword>
<dbReference type="EMBL" id="JAHYBZ010000001">
    <property type="protein sequence ID" value="MBW6396410.1"/>
    <property type="molecule type" value="Genomic_DNA"/>
</dbReference>
<evidence type="ECO:0000256" key="3">
    <source>
        <dbReference type="ARBA" id="ARBA00021237"/>
    </source>
</evidence>
<comment type="caution">
    <text evidence="12">The sequence shown here is derived from an EMBL/GenBank/DDBJ whole genome shotgun (WGS) entry which is preliminary data.</text>
</comment>
<organism evidence="12 13">
    <name type="scientific">Roseomonas alba</name>
    <dbReference type="NCBI Taxonomy" id="2846776"/>
    <lineage>
        <taxon>Bacteria</taxon>
        <taxon>Pseudomonadati</taxon>
        <taxon>Pseudomonadota</taxon>
        <taxon>Alphaproteobacteria</taxon>
        <taxon>Acetobacterales</taxon>
        <taxon>Roseomonadaceae</taxon>
        <taxon>Roseomonas</taxon>
    </lineage>
</organism>
<evidence type="ECO:0000256" key="5">
    <source>
        <dbReference type="ARBA" id="ARBA00022692"/>
    </source>
</evidence>
<evidence type="ECO:0000256" key="6">
    <source>
        <dbReference type="ARBA" id="ARBA00022729"/>
    </source>
</evidence>
<comment type="subcellular location">
    <subcellularLocation>
        <location evidence="1">Membrane</location>
        <topology evidence="1">Multi-pass membrane protein</topology>
    </subcellularLocation>
</comment>
<accession>A0ABS7A505</accession>
<keyword evidence="10" id="KW-0449">Lipoprotein</keyword>
<keyword evidence="13" id="KW-1185">Reference proteome</keyword>
<sequence>MPGCQASLSPSVPLFGAYFPSWLICLAGGIIGAVVLRVLFIRIGLDEVLPLRLLVYACLAAAIGLLLALTLYGR</sequence>
<feature type="transmembrane region" description="Helical" evidence="11">
    <location>
        <begin position="53"/>
        <end position="72"/>
    </location>
</feature>
<evidence type="ECO:0000256" key="8">
    <source>
        <dbReference type="ARBA" id="ARBA00023136"/>
    </source>
</evidence>
<reference evidence="12 13" key="1">
    <citation type="submission" date="2021-07" db="EMBL/GenBank/DDBJ databases">
        <authorList>
            <person name="So Y."/>
        </authorList>
    </citation>
    <scope>NUCLEOTIDE SEQUENCE [LARGE SCALE GENOMIC DNA]</scope>
    <source>
        <strain evidence="12 13">HJA6</strain>
    </source>
</reference>
<evidence type="ECO:0000313" key="13">
    <source>
        <dbReference type="Proteomes" id="UP001196565"/>
    </source>
</evidence>
<keyword evidence="5 11" id="KW-0812">Transmembrane</keyword>
<feature type="transmembrane region" description="Helical" evidence="11">
    <location>
        <begin position="20"/>
        <end position="41"/>
    </location>
</feature>
<keyword evidence="6" id="KW-0732">Signal</keyword>
<comment type="similarity">
    <text evidence="2">Belongs to the YtcA family.</text>
</comment>
<keyword evidence="9" id="KW-0564">Palmitate</keyword>
<evidence type="ECO:0000256" key="4">
    <source>
        <dbReference type="ARBA" id="ARBA00022475"/>
    </source>
</evidence>
<protein>
    <recommendedName>
        <fullName evidence="3">Uncharacterized protein YtcA</fullName>
    </recommendedName>
</protein>
<name>A0ABS7A505_9PROT</name>
<evidence type="ECO:0000256" key="1">
    <source>
        <dbReference type="ARBA" id="ARBA00004141"/>
    </source>
</evidence>
<proteinExistence type="inferred from homology"/>
<evidence type="ECO:0000256" key="2">
    <source>
        <dbReference type="ARBA" id="ARBA00008208"/>
    </source>
</evidence>
<dbReference type="Pfam" id="PF17090">
    <property type="entry name" value="Ytca"/>
    <property type="match status" value="1"/>
</dbReference>
<evidence type="ECO:0000256" key="7">
    <source>
        <dbReference type="ARBA" id="ARBA00022989"/>
    </source>
</evidence>
<evidence type="ECO:0000256" key="9">
    <source>
        <dbReference type="ARBA" id="ARBA00023139"/>
    </source>
</evidence>
<dbReference type="Proteomes" id="UP001196565">
    <property type="component" value="Unassembled WGS sequence"/>
</dbReference>
<evidence type="ECO:0000313" key="12">
    <source>
        <dbReference type="EMBL" id="MBW6396410.1"/>
    </source>
</evidence>
<keyword evidence="4" id="KW-1003">Cell membrane</keyword>
<evidence type="ECO:0000256" key="10">
    <source>
        <dbReference type="ARBA" id="ARBA00023288"/>
    </source>
</evidence>
<keyword evidence="8 11" id="KW-0472">Membrane</keyword>
<evidence type="ECO:0000256" key="11">
    <source>
        <dbReference type="SAM" id="Phobius"/>
    </source>
</evidence>
<gene>
    <name evidence="12" type="ORF">KPL78_01060</name>
</gene>
<dbReference type="InterPro" id="IPR031381">
    <property type="entry name" value="YtcA"/>
</dbReference>